<dbReference type="PANTHER" id="PTHR10133:SF62">
    <property type="entry name" value="DNA POLYMERASE THETA"/>
    <property type="match status" value="1"/>
</dbReference>
<evidence type="ECO:0000313" key="9">
    <source>
        <dbReference type="Proteomes" id="UP000230750"/>
    </source>
</evidence>
<feature type="compositionally biased region" description="Low complexity" evidence="6">
    <location>
        <begin position="719"/>
        <end position="731"/>
    </location>
</feature>
<dbReference type="GO" id="GO:0003887">
    <property type="term" value="F:DNA-directed DNA polymerase activity"/>
    <property type="evidence" value="ECO:0007669"/>
    <property type="project" value="UniProtKB-KW"/>
</dbReference>
<feature type="region of interest" description="Disordered" evidence="6">
    <location>
        <begin position="773"/>
        <end position="808"/>
    </location>
</feature>
<accession>A0A2G8KJ35</accession>
<evidence type="ECO:0000313" key="8">
    <source>
        <dbReference type="EMBL" id="PIK47985.1"/>
    </source>
</evidence>
<feature type="compositionally biased region" description="Polar residues" evidence="6">
    <location>
        <begin position="669"/>
        <end position="697"/>
    </location>
</feature>
<feature type="compositionally biased region" description="Basic and acidic residues" evidence="6">
    <location>
        <begin position="304"/>
        <end position="324"/>
    </location>
</feature>
<dbReference type="PRINTS" id="PR00868">
    <property type="entry name" value="DNAPOLI"/>
</dbReference>
<feature type="compositionally biased region" description="Polar residues" evidence="6">
    <location>
        <begin position="288"/>
        <end position="303"/>
    </location>
</feature>
<evidence type="ECO:0000259" key="7">
    <source>
        <dbReference type="SMART" id="SM00482"/>
    </source>
</evidence>
<comment type="caution">
    <text evidence="8">The sequence shown here is derived from an EMBL/GenBank/DDBJ whole genome shotgun (WGS) entry which is preliminary data.</text>
</comment>
<feature type="compositionally biased region" description="Basic and acidic residues" evidence="6">
    <location>
        <begin position="67"/>
        <end position="79"/>
    </location>
</feature>
<dbReference type="Gene3D" id="3.30.70.370">
    <property type="match status" value="1"/>
</dbReference>
<evidence type="ECO:0000256" key="4">
    <source>
        <dbReference type="ARBA" id="ARBA00022932"/>
    </source>
</evidence>
<evidence type="ECO:0000256" key="2">
    <source>
        <dbReference type="ARBA" id="ARBA00022679"/>
    </source>
</evidence>
<dbReference type="GO" id="GO:0006261">
    <property type="term" value="P:DNA-templated DNA replication"/>
    <property type="evidence" value="ECO:0007669"/>
    <property type="project" value="InterPro"/>
</dbReference>
<evidence type="ECO:0000256" key="5">
    <source>
        <dbReference type="ARBA" id="ARBA00049244"/>
    </source>
</evidence>
<keyword evidence="2" id="KW-0808">Transferase</keyword>
<feature type="region of interest" description="Disordered" evidence="6">
    <location>
        <begin position="611"/>
        <end position="734"/>
    </location>
</feature>
<feature type="compositionally biased region" description="Basic and acidic residues" evidence="6">
    <location>
        <begin position="277"/>
        <end position="287"/>
    </location>
</feature>
<feature type="region of interest" description="Disordered" evidence="6">
    <location>
        <begin position="827"/>
        <end position="896"/>
    </location>
</feature>
<feature type="region of interest" description="Disordered" evidence="6">
    <location>
        <begin position="182"/>
        <end position="347"/>
    </location>
</feature>
<dbReference type="GO" id="GO:0003677">
    <property type="term" value="F:DNA binding"/>
    <property type="evidence" value="ECO:0007669"/>
    <property type="project" value="InterPro"/>
</dbReference>
<name>A0A2G8KJ35_STIJA</name>
<reference evidence="8 9" key="1">
    <citation type="journal article" date="2017" name="PLoS Biol.">
        <title>The sea cucumber genome provides insights into morphological evolution and visceral regeneration.</title>
        <authorList>
            <person name="Zhang X."/>
            <person name="Sun L."/>
            <person name="Yuan J."/>
            <person name="Sun Y."/>
            <person name="Gao Y."/>
            <person name="Zhang L."/>
            <person name="Li S."/>
            <person name="Dai H."/>
            <person name="Hamel J.F."/>
            <person name="Liu C."/>
            <person name="Yu Y."/>
            <person name="Liu S."/>
            <person name="Lin W."/>
            <person name="Guo K."/>
            <person name="Jin S."/>
            <person name="Xu P."/>
            <person name="Storey K.B."/>
            <person name="Huan P."/>
            <person name="Zhang T."/>
            <person name="Zhou Y."/>
            <person name="Zhang J."/>
            <person name="Lin C."/>
            <person name="Li X."/>
            <person name="Xing L."/>
            <person name="Huo D."/>
            <person name="Sun M."/>
            <person name="Wang L."/>
            <person name="Mercier A."/>
            <person name="Li F."/>
            <person name="Yang H."/>
            <person name="Xiang J."/>
        </authorList>
    </citation>
    <scope>NUCLEOTIDE SEQUENCE [LARGE SCALE GENOMIC DNA]</scope>
    <source>
        <strain evidence="8">Shaxun</strain>
        <tissue evidence="8">Muscle</tissue>
    </source>
</reference>
<feature type="region of interest" description="Disordered" evidence="6">
    <location>
        <begin position="1"/>
        <end position="111"/>
    </location>
</feature>
<dbReference type="InterPro" id="IPR002298">
    <property type="entry name" value="DNA_polymerase_A"/>
</dbReference>
<dbReference type="InterPro" id="IPR019760">
    <property type="entry name" value="DNA-dir_DNA_pol_A_CS"/>
</dbReference>
<feature type="compositionally biased region" description="Basic and acidic residues" evidence="6">
    <location>
        <begin position="1"/>
        <end position="17"/>
    </location>
</feature>
<dbReference type="Gene3D" id="1.10.150.20">
    <property type="entry name" value="5' to 3' exonuclease, C-terminal subdomain"/>
    <property type="match status" value="1"/>
</dbReference>
<dbReference type="SMART" id="SM00482">
    <property type="entry name" value="POLAc"/>
    <property type="match status" value="1"/>
</dbReference>
<feature type="compositionally biased region" description="Polar residues" evidence="6">
    <location>
        <begin position="878"/>
        <end position="896"/>
    </location>
</feature>
<keyword evidence="4" id="KW-0239">DNA-directed DNA polymerase</keyword>
<proteinExistence type="predicted"/>
<feature type="compositionally biased region" description="Basic and acidic residues" evidence="6">
    <location>
        <begin position="205"/>
        <end position="243"/>
    </location>
</feature>
<dbReference type="InterPro" id="IPR043502">
    <property type="entry name" value="DNA/RNA_pol_sf"/>
</dbReference>
<feature type="domain" description="DNA-directed DNA polymerase family A palm" evidence="7">
    <location>
        <begin position="1411"/>
        <end position="1647"/>
    </location>
</feature>
<organism evidence="8 9">
    <name type="scientific">Stichopus japonicus</name>
    <name type="common">Sea cucumber</name>
    <dbReference type="NCBI Taxonomy" id="307972"/>
    <lineage>
        <taxon>Eukaryota</taxon>
        <taxon>Metazoa</taxon>
        <taxon>Echinodermata</taxon>
        <taxon>Eleutherozoa</taxon>
        <taxon>Echinozoa</taxon>
        <taxon>Holothuroidea</taxon>
        <taxon>Aspidochirotacea</taxon>
        <taxon>Aspidochirotida</taxon>
        <taxon>Stichopodidae</taxon>
        <taxon>Apostichopus</taxon>
    </lineage>
</organism>
<dbReference type="Gene3D" id="3.30.420.10">
    <property type="entry name" value="Ribonuclease H-like superfamily/Ribonuclease H"/>
    <property type="match status" value="1"/>
</dbReference>
<dbReference type="Gene3D" id="1.20.1060.10">
    <property type="entry name" value="Taq DNA Polymerase, Chain T, domain 4"/>
    <property type="match status" value="1"/>
</dbReference>
<dbReference type="Pfam" id="PF00476">
    <property type="entry name" value="DNA_pol_A"/>
    <property type="match status" value="1"/>
</dbReference>
<dbReference type="EMBL" id="MRZV01000546">
    <property type="protein sequence ID" value="PIK47985.1"/>
    <property type="molecule type" value="Genomic_DNA"/>
</dbReference>
<dbReference type="OrthoDB" id="2320933at2759"/>
<evidence type="ECO:0000256" key="6">
    <source>
        <dbReference type="SAM" id="MobiDB-lite"/>
    </source>
</evidence>
<dbReference type="GO" id="GO:0097681">
    <property type="term" value="P:double-strand break repair via alternative nonhomologous end joining"/>
    <property type="evidence" value="ECO:0007669"/>
    <property type="project" value="TreeGrafter"/>
</dbReference>
<feature type="region of interest" description="Disordered" evidence="6">
    <location>
        <begin position="547"/>
        <end position="580"/>
    </location>
</feature>
<comment type="catalytic activity">
    <reaction evidence="5">
        <text>DNA(n) + a 2'-deoxyribonucleoside 5'-triphosphate = DNA(n+1) + diphosphate</text>
        <dbReference type="Rhea" id="RHEA:22508"/>
        <dbReference type="Rhea" id="RHEA-COMP:17339"/>
        <dbReference type="Rhea" id="RHEA-COMP:17340"/>
        <dbReference type="ChEBI" id="CHEBI:33019"/>
        <dbReference type="ChEBI" id="CHEBI:61560"/>
        <dbReference type="ChEBI" id="CHEBI:173112"/>
        <dbReference type="EC" id="2.7.7.7"/>
    </reaction>
</comment>
<dbReference type="PANTHER" id="PTHR10133">
    <property type="entry name" value="DNA POLYMERASE I"/>
    <property type="match status" value="1"/>
</dbReference>
<sequence length="1685" mass="187573">MGRKVEDGAKTGRKDEADNNGEGSNNEMEMETDQSKPQGVRHRVVNLGEGCKEQIGSMSKKGVVVKDINDKSQRSKVGKDQQATQERMDLGKTSSGTGSHFPRKNSGLKVKDCPLVHQQSVLVENERNIPVQSKTKFVPYGKGGVKDRGAVMQICVEEKTCEKVDKEGGHVAVSRDVNKAEVRNQFNKNKSGSAEMKNRNGKTQLTDKVERKLTVDEDKYKDDDDREDGKRDGYVGNTRELRVQRPTRNNSNIQKEQKSTRGQGLPLTISGGNCGTTEHKGSVKGERYSNQFSRVNKVGQETTVKGDSRDEMKTDEVEESQVREEAEEEEDVCGMDAAAKEEESKVKNGSCPKEYSFLFSPIDSHLEDFLENYDSQQDIIAISASPELKGEKKLVERQVRTSFGIGKTNKHLSKPAIEFNGGREPQTKDALIGHSLGQCKDRRKDLDQDPENKVGKILNLGEASSKCSSHFTKHKRDNFNSASQPKDIVSQDLIPAGRENVEKCSISDPVLSDNFLEETSECLSPGTLAVLDFLVDGDGEEVTFTQVNSPTNSESPDLFSEDPDLQLKDPVRRHGDDLGKSKLERHLYGKVGIEEKKHSKDRRLQWKCGNSVKVPQRGSSLSTAMQKDVDTCKADTPNRNVRKRKSDEKLPGKESGAIKRVSRCHSLNRSKVNSTSGTPSAPPTRSDSLPRTPSKGTKTPLPFLNSGVMRSSSRRPCRRSQISSAASSSSSKGKAMLSFNFETPTDVDIETVSSECDDLDVAMDSEDLDIELEPSQPEEPSHLANLATKSASRREQSGKKVSSQMDEIDIDSDISLSEVEGNVHFQDDRQCRRRRDCQKYPEATSSKRNKQLNDHEIGHLADNLQAGEISETRREKTSSTVRNEIDLNQTADQPRSQLSILESPIAPSTPDTFAIIDVCANKDLFETFIREWKRKKRYAFSIGCERYEVPVEGGGIGGNHRRGKRLGPEVDGLPLGWNKLLVTGLAVSWGAKDAYYISFQEKNVKVDLDASLAAPPNDESISVNKRIQEVTSTLELATISKGSQRSTIHRVAFDIKEQLKILVQLFGCVFSGIIEDPKVAHWLLDPSAKEKNLHGMISQYLPTQAGILDNIGGGIGLSSLGISPQNPGSPRLRACVESVLLLDLMESLKKGLTDNHLLDAFRKIEMPSIMTLTHVELNGFGFNPDECETQKIFMQSKLSALEEQAYLLAGRSFSLTSPEDIAQVLFMELKLPPNGDVVGCNQGRVTMPPRKTLGVEEGEDYQSSLVLRKNPWRKSDIFIHCQNVCHCFFIPSGLISEWRKMSMSLTKVVFPLQKEKVFNEKLGMYRLFTVYQTHTATGRVATLDPNIQAIPKDFEISLPSVIGESPPHWSGPILGGPATATKGKARRESRRSSVQCKMTLKEPEGLKSAVSLRHAFCPFPGGLLLAADYSQLELRILAHLSQDVKLIRILNADGDVFRQIAAQWKNIEERDVTDKQRQEAKQICYGMIYGIGAKALGEQLEIEEEDAACFMETFRDQYKGMKNFIKQTVVKCRERGFVETLSKRRRYLPSINHSNLGARNHAERQAVNTTIQGSAADLVKTAMVQLQQQLSLSFPSTRISHRHKDKGKIGLPKCRTRHSQNTRGSVRGAYLVLQLHDELIYEVHKDDLEKVVTLVRKVMESAMRLLVKLPVKIKVGPTWGSLKEI</sequence>
<dbReference type="InterPro" id="IPR001098">
    <property type="entry name" value="DNA-dir_DNA_pol_A_palm_dom"/>
</dbReference>
<gene>
    <name evidence="8" type="ORF">BSL78_15133</name>
</gene>
<dbReference type="FunFam" id="1.10.150.20:FF:000070">
    <property type="entry name" value="DNA polymerase I, putative"/>
    <property type="match status" value="1"/>
</dbReference>
<dbReference type="CDD" id="cd08638">
    <property type="entry name" value="DNA_pol_A_theta"/>
    <property type="match status" value="1"/>
</dbReference>
<dbReference type="InterPro" id="IPR036397">
    <property type="entry name" value="RNaseH_sf"/>
</dbReference>
<keyword evidence="3" id="KW-0548">Nucleotidyltransferase</keyword>
<dbReference type="STRING" id="307972.A0A2G8KJ35"/>
<evidence type="ECO:0000256" key="1">
    <source>
        <dbReference type="ARBA" id="ARBA00012417"/>
    </source>
</evidence>
<evidence type="ECO:0000256" key="3">
    <source>
        <dbReference type="ARBA" id="ARBA00022695"/>
    </source>
</evidence>
<protein>
    <recommendedName>
        <fullName evidence="1">DNA-directed DNA polymerase</fullName>
        <ecNumber evidence="1">2.7.7.7</ecNumber>
    </recommendedName>
</protein>
<dbReference type="EC" id="2.7.7.7" evidence="1"/>
<feature type="compositionally biased region" description="Basic and acidic residues" evidence="6">
    <location>
        <begin position="565"/>
        <end position="580"/>
    </location>
</feature>
<dbReference type="InterPro" id="IPR012337">
    <property type="entry name" value="RNaseH-like_sf"/>
</dbReference>
<dbReference type="Proteomes" id="UP000230750">
    <property type="component" value="Unassembled WGS sequence"/>
</dbReference>
<dbReference type="SUPFAM" id="SSF53098">
    <property type="entry name" value="Ribonuclease H-like"/>
    <property type="match status" value="1"/>
</dbReference>
<dbReference type="SUPFAM" id="SSF56672">
    <property type="entry name" value="DNA/RNA polymerases"/>
    <property type="match status" value="1"/>
</dbReference>
<dbReference type="PROSITE" id="PS00447">
    <property type="entry name" value="DNA_POLYMERASE_A"/>
    <property type="match status" value="1"/>
</dbReference>
<keyword evidence="9" id="KW-1185">Reference proteome</keyword>